<dbReference type="Pfam" id="PF14433">
    <property type="entry name" value="SUKH-3"/>
    <property type="match status" value="1"/>
</dbReference>
<evidence type="ECO:0000256" key="1">
    <source>
        <dbReference type="SAM" id="MobiDB-lite"/>
    </source>
</evidence>
<accession>A0A5C5VQG1</accession>
<name>A0A5C5VQG1_9PLAN</name>
<evidence type="ECO:0000313" key="3">
    <source>
        <dbReference type="Proteomes" id="UP000317243"/>
    </source>
</evidence>
<dbReference type="EMBL" id="SIHI01000060">
    <property type="protein sequence ID" value="TWT39909.1"/>
    <property type="molecule type" value="Genomic_DNA"/>
</dbReference>
<gene>
    <name evidence="2" type="ORF">KOR42_50550</name>
</gene>
<organism evidence="2 3">
    <name type="scientific">Thalassoglobus neptunius</name>
    <dbReference type="NCBI Taxonomy" id="1938619"/>
    <lineage>
        <taxon>Bacteria</taxon>
        <taxon>Pseudomonadati</taxon>
        <taxon>Planctomycetota</taxon>
        <taxon>Planctomycetia</taxon>
        <taxon>Planctomycetales</taxon>
        <taxon>Planctomycetaceae</taxon>
        <taxon>Thalassoglobus</taxon>
    </lineage>
</organism>
<dbReference type="Proteomes" id="UP000317243">
    <property type="component" value="Unassembled WGS sequence"/>
</dbReference>
<dbReference type="AlphaFoldDB" id="A0A5C5VQG1"/>
<sequence>MSNDLISPFDGLSDEIRSALIRSGWRPGERRNPDSFLTGCYKSVQRRLTGKAGKEFDDRFDGEFPAATQVLDELDGVCVRQIRQSSSSKYALGSSIKFRRIGRDDELRQLEEILSERLVVIGWTDWHSHVTLAESGRMYEYGVVAEGLFFLGNSFAEGVTRQLTGMKSRPIFVSDAQDPDHDFRLDDLSPDDPDVLIPSPESGLRDVDTTIYDE</sequence>
<feature type="region of interest" description="Disordered" evidence="1">
    <location>
        <begin position="182"/>
        <end position="214"/>
    </location>
</feature>
<evidence type="ECO:0000313" key="2">
    <source>
        <dbReference type="EMBL" id="TWT39909.1"/>
    </source>
</evidence>
<protein>
    <submittedName>
        <fullName evidence="2">Uncharacterized protein</fullName>
    </submittedName>
</protein>
<proteinExistence type="predicted"/>
<dbReference type="RefSeq" id="WP_146512348.1">
    <property type="nucleotide sequence ID" value="NZ_SIHI01000060.1"/>
</dbReference>
<reference evidence="2 3" key="1">
    <citation type="submission" date="2019-02" db="EMBL/GenBank/DDBJ databases">
        <title>Deep-cultivation of Planctomycetes and their phenomic and genomic characterization uncovers novel biology.</title>
        <authorList>
            <person name="Wiegand S."/>
            <person name="Jogler M."/>
            <person name="Boedeker C."/>
            <person name="Pinto D."/>
            <person name="Vollmers J."/>
            <person name="Rivas-Marin E."/>
            <person name="Kohn T."/>
            <person name="Peeters S.H."/>
            <person name="Heuer A."/>
            <person name="Rast P."/>
            <person name="Oberbeckmann S."/>
            <person name="Bunk B."/>
            <person name="Jeske O."/>
            <person name="Meyerdierks A."/>
            <person name="Storesund J.E."/>
            <person name="Kallscheuer N."/>
            <person name="Luecker S."/>
            <person name="Lage O.M."/>
            <person name="Pohl T."/>
            <person name="Merkel B.J."/>
            <person name="Hornburger P."/>
            <person name="Mueller R.-W."/>
            <person name="Bruemmer F."/>
            <person name="Labrenz M."/>
            <person name="Spormann A.M."/>
            <person name="Op Den Camp H."/>
            <person name="Overmann J."/>
            <person name="Amann R."/>
            <person name="Jetten M.S.M."/>
            <person name="Mascher T."/>
            <person name="Medema M.H."/>
            <person name="Devos D.P."/>
            <person name="Kaster A.-K."/>
            <person name="Ovreas L."/>
            <person name="Rohde M."/>
            <person name="Galperin M.Y."/>
            <person name="Jogler C."/>
        </authorList>
    </citation>
    <scope>NUCLEOTIDE SEQUENCE [LARGE SCALE GENOMIC DNA]</scope>
    <source>
        <strain evidence="2 3">KOR42</strain>
    </source>
</reference>
<comment type="caution">
    <text evidence="2">The sequence shown here is derived from an EMBL/GenBank/DDBJ whole genome shotgun (WGS) entry which is preliminary data.</text>
</comment>
<keyword evidence="3" id="KW-1185">Reference proteome</keyword>
<dbReference type="InterPro" id="IPR025850">
    <property type="entry name" value="SUKH-3"/>
</dbReference>